<feature type="non-terminal residue" evidence="1">
    <location>
        <position position="25"/>
    </location>
</feature>
<accession>A0A392SJZ8</accession>
<evidence type="ECO:0000313" key="1">
    <source>
        <dbReference type="EMBL" id="MCI49193.1"/>
    </source>
</evidence>
<dbReference type="EMBL" id="LXQA010397516">
    <property type="protein sequence ID" value="MCI49193.1"/>
    <property type="molecule type" value="Genomic_DNA"/>
</dbReference>
<keyword evidence="2" id="KW-1185">Reference proteome</keyword>
<name>A0A392SJZ8_9FABA</name>
<reference evidence="1 2" key="1">
    <citation type="journal article" date="2018" name="Front. Plant Sci.">
        <title>Red Clover (Trifolium pratense) and Zigzag Clover (T. medium) - A Picture of Genomic Similarities and Differences.</title>
        <authorList>
            <person name="Dluhosova J."/>
            <person name="Istvanek J."/>
            <person name="Nedelnik J."/>
            <person name="Repkova J."/>
        </authorList>
    </citation>
    <scope>NUCLEOTIDE SEQUENCE [LARGE SCALE GENOMIC DNA]</scope>
    <source>
        <strain evidence="2">cv. 10/8</strain>
        <tissue evidence="1">Leaf</tissue>
    </source>
</reference>
<dbReference type="Proteomes" id="UP000265520">
    <property type="component" value="Unassembled WGS sequence"/>
</dbReference>
<proteinExistence type="predicted"/>
<organism evidence="1 2">
    <name type="scientific">Trifolium medium</name>
    <dbReference type="NCBI Taxonomy" id="97028"/>
    <lineage>
        <taxon>Eukaryota</taxon>
        <taxon>Viridiplantae</taxon>
        <taxon>Streptophyta</taxon>
        <taxon>Embryophyta</taxon>
        <taxon>Tracheophyta</taxon>
        <taxon>Spermatophyta</taxon>
        <taxon>Magnoliopsida</taxon>
        <taxon>eudicotyledons</taxon>
        <taxon>Gunneridae</taxon>
        <taxon>Pentapetalae</taxon>
        <taxon>rosids</taxon>
        <taxon>fabids</taxon>
        <taxon>Fabales</taxon>
        <taxon>Fabaceae</taxon>
        <taxon>Papilionoideae</taxon>
        <taxon>50 kb inversion clade</taxon>
        <taxon>NPAAA clade</taxon>
        <taxon>Hologalegina</taxon>
        <taxon>IRL clade</taxon>
        <taxon>Trifolieae</taxon>
        <taxon>Trifolium</taxon>
    </lineage>
</organism>
<evidence type="ECO:0000313" key="2">
    <source>
        <dbReference type="Proteomes" id="UP000265520"/>
    </source>
</evidence>
<sequence>MHRNANERTAATCLASATELENPLA</sequence>
<protein>
    <submittedName>
        <fullName evidence="1">Uncharacterized protein</fullName>
    </submittedName>
</protein>
<comment type="caution">
    <text evidence="1">The sequence shown here is derived from an EMBL/GenBank/DDBJ whole genome shotgun (WGS) entry which is preliminary data.</text>
</comment>
<dbReference type="AlphaFoldDB" id="A0A392SJZ8"/>